<sequence length="93" mass="10447">MEDSQPGPSGIKKPRLASKTTFKRYLTEEELEKMLYESDDNLEDPTFIDDDAEGEELDIEAETPLNLPSDEEPEDEAADNVINGQATPNLQDF</sequence>
<dbReference type="OrthoDB" id="6783882at2759"/>
<name>A0A8K0C855_IGNLU</name>
<feature type="region of interest" description="Disordered" evidence="1">
    <location>
        <begin position="36"/>
        <end position="93"/>
    </location>
</feature>
<dbReference type="AlphaFoldDB" id="A0A8K0C855"/>
<comment type="caution">
    <text evidence="2">The sequence shown here is derived from an EMBL/GenBank/DDBJ whole genome shotgun (WGS) entry which is preliminary data.</text>
</comment>
<accession>A0A8K0C855</accession>
<dbReference type="Proteomes" id="UP000801492">
    <property type="component" value="Unassembled WGS sequence"/>
</dbReference>
<dbReference type="EMBL" id="VTPC01090624">
    <property type="protein sequence ID" value="KAF2882354.1"/>
    <property type="molecule type" value="Genomic_DNA"/>
</dbReference>
<feature type="compositionally biased region" description="Acidic residues" evidence="1">
    <location>
        <begin position="69"/>
        <end position="78"/>
    </location>
</feature>
<organism evidence="2 3">
    <name type="scientific">Ignelater luminosus</name>
    <name type="common">Cucubano</name>
    <name type="synonym">Pyrophorus luminosus</name>
    <dbReference type="NCBI Taxonomy" id="2038154"/>
    <lineage>
        <taxon>Eukaryota</taxon>
        <taxon>Metazoa</taxon>
        <taxon>Ecdysozoa</taxon>
        <taxon>Arthropoda</taxon>
        <taxon>Hexapoda</taxon>
        <taxon>Insecta</taxon>
        <taxon>Pterygota</taxon>
        <taxon>Neoptera</taxon>
        <taxon>Endopterygota</taxon>
        <taxon>Coleoptera</taxon>
        <taxon>Polyphaga</taxon>
        <taxon>Elateriformia</taxon>
        <taxon>Elateroidea</taxon>
        <taxon>Elateridae</taxon>
        <taxon>Agrypninae</taxon>
        <taxon>Pyrophorini</taxon>
        <taxon>Ignelater</taxon>
    </lineage>
</organism>
<reference evidence="2" key="1">
    <citation type="submission" date="2019-08" db="EMBL/GenBank/DDBJ databases">
        <title>The genome of the North American firefly Photinus pyralis.</title>
        <authorList>
            <consortium name="Photinus pyralis genome working group"/>
            <person name="Fallon T.R."/>
            <person name="Sander Lower S.E."/>
            <person name="Weng J.-K."/>
        </authorList>
    </citation>
    <scope>NUCLEOTIDE SEQUENCE</scope>
    <source>
        <strain evidence="2">TRF0915ILg1</strain>
        <tissue evidence="2">Whole body</tissue>
    </source>
</reference>
<evidence type="ECO:0000313" key="3">
    <source>
        <dbReference type="Proteomes" id="UP000801492"/>
    </source>
</evidence>
<gene>
    <name evidence="2" type="ORF">ILUMI_23821</name>
</gene>
<protein>
    <submittedName>
        <fullName evidence="2">Uncharacterized protein</fullName>
    </submittedName>
</protein>
<evidence type="ECO:0000256" key="1">
    <source>
        <dbReference type="SAM" id="MobiDB-lite"/>
    </source>
</evidence>
<feature type="compositionally biased region" description="Acidic residues" evidence="1">
    <location>
        <begin position="37"/>
        <end position="61"/>
    </location>
</feature>
<keyword evidence="3" id="KW-1185">Reference proteome</keyword>
<feature type="compositionally biased region" description="Polar residues" evidence="1">
    <location>
        <begin position="82"/>
        <end position="93"/>
    </location>
</feature>
<proteinExistence type="predicted"/>
<evidence type="ECO:0000313" key="2">
    <source>
        <dbReference type="EMBL" id="KAF2882354.1"/>
    </source>
</evidence>